<proteinExistence type="predicted"/>
<evidence type="ECO:0008006" key="2">
    <source>
        <dbReference type="Google" id="ProtNLM"/>
    </source>
</evidence>
<dbReference type="Pfam" id="PF00106">
    <property type="entry name" value="adh_short"/>
    <property type="match status" value="1"/>
</dbReference>
<dbReference type="EMBL" id="UINC01010201">
    <property type="protein sequence ID" value="SVA45469.1"/>
    <property type="molecule type" value="Genomic_DNA"/>
</dbReference>
<evidence type="ECO:0000313" key="1">
    <source>
        <dbReference type="EMBL" id="SVA45469.1"/>
    </source>
</evidence>
<gene>
    <name evidence="1" type="ORF">METZ01_LOCUS98323</name>
</gene>
<dbReference type="Gene3D" id="3.40.50.720">
    <property type="entry name" value="NAD(P)-binding Rossmann-like Domain"/>
    <property type="match status" value="1"/>
</dbReference>
<name>A0A381VYU2_9ZZZZ</name>
<sequence>MKEFKDRVAVVTGGASGIGLALVKACLAEGMKIVIADV</sequence>
<protein>
    <recommendedName>
        <fullName evidence="2">SDR family NAD(P)-dependent oxidoreductase</fullName>
    </recommendedName>
</protein>
<dbReference type="InterPro" id="IPR036291">
    <property type="entry name" value="NAD(P)-bd_dom_sf"/>
</dbReference>
<accession>A0A381VYU2</accession>
<feature type="non-terminal residue" evidence="1">
    <location>
        <position position="38"/>
    </location>
</feature>
<dbReference type="InterPro" id="IPR002347">
    <property type="entry name" value="SDR_fam"/>
</dbReference>
<organism evidence="1">
    <name type="scientific">marine metagenome</name>
    <dbReference type="NCBI Taxonomy" id="408172"/>
    <lineage>
        <taxon>unclassified sequences</taxon>
        <taxon>metagenomes</taxon>
        <taxon>ecological metagenomes</taxon>
    </lineage>
</organism>
<dbReference type="AlphaFoldDB" id="A0A381VYU2"/>
<reference evidence="1" key="1">
    <citation type="submission" date="2018-05" db="EMBL/GenBank/DDBJ databases">
        <authorList>
            <person name="Lanie J.A."/>
            <person name="Ng W.-L."/>
            <person name="Kazmierczak K.M."/>
            <person name="Andrzejewski T.M."/>
            <person name="Davidsen T.M."/>
            <person name="Wayne K.J."/>
            <person name="Tettelin H."/>
            <person name="Glass J.I."/>
            <person name="Rusch D."/>
            <person name="Podicherti R."/>
            <person name="Tsui H.-C.T."/>
            <person name="Winkler M.E."/>
        </authorList>
    </citation>
    <scope>NUCLEOTIDE SEQUENCE</scope>
</reference>
<dbReference type="SUPFAM" id="SSF51735">
    <property type="entry name" value="NAD(P)-binding Rossmann-fold domains"/>
    <property type="match status" value="1"/>
</dbReference>